<reference evidence="1 2" key="1">
    <citation type="submission" date="2020-08" db="EMBL/GenBank/DDBJ databases">
        <title>Sequencing the genomes of 1000 actinobacteria strains.</title>
        <authorList>
            <person name="Klenk H.-P."/>
        </authorList>
    </citation>
    <scope>NUCLEOTIDE SEQUENCE [LARGE SCALE GENOMIC DNA]</scope>
    <source>
        <strain evidence="1 2">DSM 43582</strain>
    </source>
</reference>
<evidence type="ECO:0000313" key="1">
    <source>
        <dbReference type="EMBL" id="MBB5916826.1"/>
    </source>
</evidence>
<dbReference type="GO" id="GO:0003677">
    <property type="term" value="F:DNA binding"/>
    <property type="evidence" value="ECO:0007669"/>
    <property type="project" value="InterPro"/>
</dbReference>
<dbReference type="AlphaFoldDB" id="A0A7W9PIK6"/>
<comment type="caution">
    <text evidence="1">The sequence shown here is derived from an EMBL/GenBank/DDBJ whole genome shotgun (WGS) entry which is preliminary data.</text>
</comment>
<organism evidence="1 2">
    <name type="scientific">Nocardia transvalensis</name>
    <dbReference type="NCBI Taxonomy" id="37333"/>
    <lineage>
        <taxon>Bacteria</taxon>
        <taxon>Bacillati</taxon>
        <taxon>Actinomycetota</taxon>
        <taxon>Actinomycetes</taxon>
        <taxon>Mycobacteriales</taxon>
        <taxon>Nocardiaceae</taxon>
        <taxon>Nocardia</taxon>
    </lineage>
</organism>
<dbReference type="Gene3D" id="1.10.260.40">
    <property type="entry name" value="lambda repressor-like DNA-binding domains"/>
    <property type="match status" value="1"/>
</dbReference>
<dbReference type="SUPFAM" id="SSF48452">
    <property type="entry name" value="TPR-like"/>
    <property type="match status" value="1"/>
</dbReference>
<gene>
    <name evidence="1" type="ORF">BJY24_005738</name>
</gene>
<name>A0A7W9PIK6_9NOCA</name>
<dbReference type="RefSeq" id="WP_040751801.1">
    <property type="nucleotide sequence ID" value="NZ_JACHIT010000002.1"/>
</dbReference>
<accession>A0A7W9PIK6</accession>
<dbReference type="InterPro" id="IPR011990">
    <property type="entry name" value="TPR-like_helical_dom_sf"/>
</dbReference>
<dbReference type="SUPFAM" id="SSF47413">
    <property type="entry name" value="lambda repressor-like DNA-binding domains"/>
    <property type="match status" value="1"/>
</dbReference>
<evidence type="ECO:0000313" key="2">
    <source>
        <dbReference type="Proteomes" id="UP000540412"/>
    </source>
</evidence>
<sequence length="442" mass="48125">MNDDTDLVWEGHEFQQLLAGLHPGPAFALIRRAHGLSQADFGVLLHWERSHTGRVEREEVATLFDLREMTRVADVLGVPRRALLPVLLGTTEIGTIEGTEGKGVEDVDRRQFGLTVFGSALAAAAFPPAASAAGSPMTIGADHISYFNQVTDAFFEHDSLHGSGGLVESALKQCSLARELLERASYDQQTGVELARATGNLVDCAGWLAFDSGNQRIARDCFTEALILAERSGDAYLWSNVMDDLRNQAWKIGNMREGLQLSLRISDAIRPVRSTRLHALHAAREAVAHAAVGDRRAAEAAMIRALREVDRGLDDPDDPIWLHFVTPAEIQSITAQARTYLGQHDQAADIYQASVGAQSKPRDEASYRAYHSSSLARLGDHNAAVTEGLSALALLEGPVKSRRLVAELEPVRTAVDGTRSSEAELFRARFDQLMTASSGRDT</sequence>
<dbReference type="EMBL" id="JACHIT010000002">
    <property type="protein sequence ID" value="MBB5916826.1"/>
    <property type="molecule type" value="Genomic_DNA"/>
</dbReference>
<protein>
    <submittedName>
        <fullName evidence="1">Transcriptional regulator with XRE-family HTH domain</fullName>
    </submittedName>
</protein>
<dbReference type="Proteomes" id="UP000540412">
    <property type="component" value="Unassembled WGS sequence"/>
</dbReference>
<proteinExistence type="predicted"/>
<dbReference type="Gene3D" id="1.25.40.10">
    <property type="entry name" value="Tetratricopeptide repeat domain"/>
    <property type="match status" value="1"/>
</dbReference>
<keyword evidence="2" id="KW-1185">Reference proteome</keyword>
<dbReference type="InterPro" id="IPR010982">
    <property type="entry name" value="Lambda_DNA-bd_dom_sf"/>
</dbReference>